<dbReference type="GO" id="GO:0002161">
    <property type="term" value="F:aminoacyl-tRNA deacylase activity"/>
    <property type="evidence" value="ECO:0007669"/>
    <property type="project" value="InterPro"/>
</dbReference>
<dbReference type="CDD" id="cd04334">
    <property type="entry name" value="ProRS-INS"/>
    <property type="match status" value="1"/>
</dbReference>
<dbReference type="CDD" id="cd00779">
    <property type="entry name" value="ProRS_core_prok"/>
    <property type="match status" value="1"/>
</dbReference>
<dbReference type="EC" id="6.1.1.15" evidence="10"/>
<dbReference type="GO" id="GO:0005524">
    <property type="term" value="F:ATP binding"/>
    <property type="evidence" value="ECO:0007669"/>
    <property type="project" value="UniProtKB-UniRule"/>
</dbReference>
<dbReference type="InterPro" id="IPR004500">
    <property type="entry name" value="Pro-tRNA-synth_IIa_bac-type"/>
</dbReference>
<dbReference type="Pfam" id="PF04073">
    <property type="entry name" value="tRNA_edit"/>
    <property type="match status" value="1"/>
</dbReference>
<evidence type="ECO:0000256" key="3">
    <source>
        <dbReference type="ARBA" id="ARBA00022490"/>
    </source>
</evidence>
<dbReference type="Proteomes" id="UP001163094">
    <property type="component" value="Chromosome"/>
</dbReference>
<reference evidence="12" key="1">
    <citation type="submission" date="2022-11" db="EMBL/GenBank/DDBJ databases">
        <title>The whole genome sequencing of pests is an important tool to study the evolution of the plant-insect interaction and insecticide resistance.</title>
        <authorList>
            <person name="Kananovich Y."/>
        </authorList>
    </citation>
    <scope>NUCLEOTIDE SEQUENCE</scope>
    <source>
        <strain evidence="12">BSU_Mac_2017</strain>
    </source>
</reference>
<evidence type="ECO:0000256" key="8">
    <source>
        <dbReference type="ARBA" id="ARBA00023146"/>
    </source>
</evidence>
<evidence type="ECO:0000256" key="10">
    <source>
        <dbReference type="HAMAP-Rule" id="MF_01569"/>
    </source>
</evidence>
<dbReference type="GO" id="GO:0006433">
    <property type="term" value="P:prolyl-tRNA aminoacylation"/>
    <property type="evidence" value="ECO:0007669"/>
    <property type="project" value="UniProtKB-UniRule"/>
</dbReference>
<dbReference type="AlphaFoldDB" id="A0AAJ5TX09"/>
<sequence length="572" mass="66037">MFTSQYLLSTLKDIPYDAKIISHQLMLRSGMIRKTSSGLYIWLPTGIRVLKKIKKIIKKEMAKINALEISMPIIQPEYLWKESGRFSAYGEELLKFSDRRNNQFILGPTNEEVVTNFISTEIHSYKELPLIIYQIQTKFRDETRPRSGVIRAREFTMKDAYSFHINQTCLEKTYNKFYNSYINIFKKMKLDFCVVKADSGSMGGNISHEFQAFSKNGEDEIVFSSDKSYFSNINMAESIETISFFEKKDQSSIIQEKSKTNKSIISSEKLNTPLHNQIKTFLVQIKTKNITSIAALLIRGDHELNLFKIEKIDILKKPLIFLNEKETMSLIGVEKKFLGPLGLNIPIIADVSTYEMKNFTIGSNINKYFFINVNWSIDLPIPIIKDIRKVTENDFSPNGTGLLNIKKSIEIGHIFQIGQKYSRTMQKSIKIKDGRQKNLYMGCYGIGITRIVAAVIEQNHDKNGIIWPHSIAPFELVILPINMEKSNQIKKIANILYQNLKKIGIDVILDDRNKQPGVMFNEIDLIGIPHQIILSTRLIKNNNVEYRERKNKKNILIHIKDVINFIVKQLRN</sequence>
<dbReference type="Pfam" id="PF00587">
    <property type="entry name" value="tRNA-synt_2b"/>
    <property type="match status" value="1"/>
</dbReference>
<dbReference type="Pfam" id="PF03129">
    <property type="entry name" value="HGTP_anticodon"/>
    <property type="match status" value="1"/>
</dbReference>
<dbReference type="InterPro" id="IPR002314">
    <property type="entry name" value="aa-tRNA-synt_IIb"/>
</dbReference>
<evidence type="ECO:0000256" key="2">
    <source>
        <dbReference type="ARBA" id="ARBA00011738"/>
    </source>
</evidence>
<dbReference type="GO" id="GO:0004827">
    <property type="term" value="F:proline-tRNA ligase activity"/>
    <property type="evidence" value="ECO:0007669"/>
    <property type="project" value="UniProtKB-UniRule"/>
</dbReference>
<keyword evidence="3 10" id="KW-0963">Cytoplasm</keyword>
<evidence type="ECO:0000256" key="1">
    <source>
        <dbReference type="ARBA" id="ARBA00004496"/>
    </source>
</evidence>
<evidence type="ECO:0000256" key="4">
    <source>
        <dbReference type="ARBA" id="ARBA00022598"/>
    </source>
</evidence>
<keyword evidence="5 10" id="KW-0547">Nucleotide-binding</keyword>
<dbReference type="InterPro" id="IPR044140">
    <property type="entry name" value="ProRS_anticodon_short"/>
</dbReference>
<evidence type="ECO:0000313" key="13">
    <source>
        <dbReference type="Proteomes" id="UP001163094"/>
    </source>
</evidence>
<evidence type="ECO:0000256" key="7">
    <source>
        <dbReference type="ARBA" id="ARBA00022917"/>
    </source>
</evidence>
<keyword evidence="6 10" id="KW-0067">ATP-binding</keyword>
<comment type="domain">
    <text evidence="10">Consists of three domains: the N-terminal catalytic domain, the editing domain and the C-terminal anticodon-binding domain.</text>
</comment>
<comment type="catalytic activity">
    <reaction evidence="9 10">
        <text>tRNA(Pro) + L-proline + ATP = L-prolyl-tRNA(Pro) + AMP + diphosphate</text>
        <dbReference type="Rhea" id="RHEA:14305"/>
        <dbReference type="Rhea" id="RHEA-COMP:9700"/>
        <dbReference type="Rhea" id="RHEA-COMP:9702"/>
        <dbReference type="ChEBI" id="CHEBI:30616"/>
        <dbReference type="ChEBI" id="CHEBI:33019"/>
        <dbReference type="ChEBI" id="CHEBI:60039"/>
        <dbReference type="ChEBI" id="CHEBI:78442"/>
        <dbReference type="ChEBI" id="CHEBI:78532"/>
        <dbReference type="ChEBI" id="CHEBI:456215"/>
        <dbReference type="EC" id="6.1.1.15"/>
    </reaction>
</comment>
<keyword evidence="7 10" id="KW-0648">Protein biosynthesis</keyword>
<feature type="domain" description="Aminoacyl-transfer RNA synthetases class-II family profile" evidence="11">
    <location>
        <begin position="46"/>
        <end position="468"/>
    </location>
</feature>
<dbReference type="Gene3D" id="3.40.50.800">
    <property type="entry name" value="Anticodon-binding domain"/>
    <property type="match status" value="1"/>
</dbReference>
<gene>
    <name evidence="10" type="primary">proS</name>
    <name evidence="12" type="ORF">OW721_01225</name>
</gene>
<dbReference type="Gene3D" id="3.30.930.10">
    <property type="entry name" value="Bira Bifunctional Protein, Domain 2"/>
    <property type="match status" value="2"/>
</dbReference>
<dbReference type="PANTHER" id="PTHR42753:SF2">
    <property type="entry name" value="PROLINE--TRNA LIGASE"/>
    <property type="match status" value="1"/>
</dbReference>
<comment type="subunit">
    <text evidence="2 10">Homodimer.</text>
</comment>
<accession>A0AAJ5TX09</accession>
<dbReference type="InterPro" id="IPR023717">
    <property type="entry name" value="Pro-tRNA-Synthase_IIa_type1"/>
</dbReference>
<protein>
    <recommendedName>
        <fullName evidence="10">Proline--tRNA ligase</fullName>
        <ecNumber evidence="10">6.1.1.15</ecNumber>
    </recommendedName>
    <alternativeName>
        <fullName evidence="10">Prolyl-tRNA synthetase</fullName>
        <shortName evidence="10">ProRS</shortName>
    </alternativeName>
</protein>
<dbReference type="HAMAP" id="MF_01569">
    <property type="entry name" value="Pro_tRNA_synth_type1"/>
    <property type="match status" value="1"/>
</dbReference>
<evidence type="ECO:0000313" key="12">
    <source>
        <dbReference type="EMBL" id="WAI12000.1"/>
    </source>
</evidence>
<dbReference type="SUPFAM" id="SSF52954">
    <property type="entry name" value="Class II aaRS ABD-related"/>
    <property type="match status" value="1"/>
</dbReference>
<dbReference type="InterPro" id="IPR002316">
    <property type="entry name" value="Pro-tRNA-ligase_IIa"/>
</dbReference>
<dbReference type="InterPro" id="IPR004154">
    <property type="entry name" value="Anticodon-bd"/>
</dbReference>
<dbReference type="SUPFAM" id="SSF55826">
    <property type="entry name" value="YbaK/ProRS associated domain"/>
    <property type="match status" value="1"/>
</dbReference>
<evidence type="ECO:0000256" key="5">
    <source>
        <dbReference type="ARBA" id="ARBA00022741"/>
    </source>
</evidence>
<dbReference type="PROSITE" id="PS50862">
    <property type="entry name" value="AA_TRNA_LIGASE_II"/>
    <property type="match status" value="1"/>
</dbReference>
<dbReference type="PANTHER" id="PTHR42753">
    <property type="entry name" value="MITOCHONDRIAL RIBOSOME PROTEIN L39/PROLYL-TRNA LIGASE FAMILY MEMBER"/>
    <property type="match status" value="1"/>
</dbReference>
<dbReference type="CDD" id="cd00861">
    <property type="entry name" value="ProRS_anticodon_short"/>
    <property type="match status" value="1"/>
</dbReference>
<keyword evidence="4 10" id="KW-0436">Ligase</keyword>
<evidence type="ECO:0000256" key="9">
    <source>
        <dbReference type="ARBA" id="ARBA00047671"/>
    </source>
</evidence>
<dbReference type="InterPro" id="IPR007214">
    <property type="entry name" value="YbaK/aa-tRNA-synth-assoc-dom"/>
</dbReference>
<organism evidence="12 13">
    <name type="scientific">Buchnera aphidicola</name>
    <name type="common">Macrosiphum albifrons</name>
    <dbReference type="NCBI Taxonomy" id="2994844"/>
    <lineage>
        <taxon>Bacteria</taxon>
        <taxon>Pseudomonadati</taxon>
        <taxon>Pseudomonadota</taxon>
        <taxon>Gammaproteobacteria</taxon>
        <taxon>Enterobacterales</taxon>
        <taxon>Erwiniaceae</taxon>
        <taxon>Buchnera</taxon>
    </lineage>
</organism>
<dbReference type="PRINTS" id="PR01046">
    <property type="entry name" value="TRNASYNTHPRO"/>
</dbReference>
<proteinExistence type="inferred from homology"/>
<dbReference type="NCBIfam" id="NF006625">
    <property type="entry name" value="PRK09194.1"/>
    <property type="match status" value="1"/>
</dbReference>
<evidence type="ECO:0000256" key="6">
    <source>
        <dbReference type="ARBA" id="ARBA00022840"/>
    </source>
</evidence>
<dbReference type="GO" id="GO:0005829">
    <property type="term" value="C:cytosol"/>
    <property type="evidence" value="ECO:0007669"/>
    <property type="project" value="TreeGrafter"/>
</dbReference>
<dbReference type="InterPro" id="IPR036754">
    <property type="entry name" value="YbaK/aa-tRNA-synt-asso_dom_sf"/>
</dbReference>
<dbReference type="NCBIfam" id="TIGR00409">
    <property type="entry name" value="proS_fam_II"/>
    <property type="match status" value="1"/>
</dbReference>
<comment type="subcellular location">
    <subcellularLocation>
        <location evidence="1 10">Cytoplasm</location>
    </subcellularLocation>
</comment>
<evidence type="ECO:0000259" key="11">
    <source>
        <dbReference type="PROSITE" id="PS50862"/>
    </source>
</evidence>
<dbReference type="EMBL" id="CP113409">
    <property type="protein sequence ID" value="WAI12000.1"/>
    <property type="molecule type" value="Genomic_DNA"/>
</dbReference>
<comment type="function">
    <text evidence="10">Catalyzes the attachment of proline to tRNA(Pro) in a two-step reaction: proline is first activated by ATP to form Pro-AMP and then transferred to the acceptor end of tRNA(Pro). As ProRS can inadvertently accommodate and process non-cognate amino acids such as alanine and cysteine, to avoid such errors it has two additional distinct editing activities against alanine. One activity is designated as 'pretransfer' editing and involves the tRNA(Pro)-independent hydrolysis of activated Ala-AMP. The other activity is designated 'posttransfer' editing and involves deacylation of mischarged Ala-tRNA(Pro). The misacylated Cys-tRNA(Pro) is not edited by ProRS.</text>
</comment>
<dbReference type="InterPro" id="IPR006195">
    <property type="entry name" value="aa-tRNA-synth_II"/>
</dbReference>
<dbReference type="InterPro" id="IPR050062">
    <property type="entry name" value="Pro-tRNA_synthetase"/>
</dbReference>
<dbReference type="SUPFAM" id="SSF55681">
    <property type="entry name" value="Class II aaRS and biotin synthetases"/>
    <property type="match status" value="1"/>
</dbReference>
<keyword evidence="8 10" id="KW-0030">Aminoacyl-tRNA synthetase</keyword>
<name>A0AAJ5TX09_9GAMM</name>
<dbReference type="InterPro" id="IPR033730">
    <property type="entry name" value="ProRS_core_prok"/>
</dbReference>
<comment type="similarity">
    <text evidence="10">Belongs to the class-II aminoacyl-tRNA synthetase family. ProS type 1 subfamily.</text>
</comment>
<dbReference type="InterPro" id="IPR036621">
    <property type="entry name" value="Anticodon-bd_dom_sf"/>
</dbReference>
<dbReference type="InterPro" id="IPR045864">
    <property type="entry name" value="aa-tRNA-synth_II/BPL/LPL"/>
</dbReference>